<sequence>MSKPGQKPLTPFQIGYSLNQFLFFGGAMAGRLRSIVLTIPLVLPVLLSGCSDSSLVEIYTPTTQPSPFASVAIEGAVTLPGIYPVKAGDTLEDLLQAAGGQTDSSSNVKLVIGGISNAPQKININTAEAWLLEALPGIGAVKAAAIIDYRQSHGLFVNIMELVKVPGFGQSTFDALKDLITVSG</sequence>
<name>A0A2P5P744_9CHLR</name>
<dbReference type="InterPro" id="IPR004509">
    <property type="entry name" value="Competence_ComEA_HhH"/>
</dbReference>
<comment type="caution">
    <text evidence="2">The sequence shown here is derived from an EMBL/GenBank/DDBJ whole genome shotgun (WGS) entry which is preliminary data.</text>
</comment>
<dbReference type="Gene3D" id="1.10.150.280">
    <property type="entry name" value="AF1531-like domain"/>
    <property type="match status" value="1"/>
</dbReference>
<dbReference type="AlphaFoldDB" id="A0A2P5P744"/>
<gene>
    <name evidence="2" type="ORF">JP09_004830</name>
</gene>
<evidence type="ECO:0000259" key="1">
    <source>
        <dbReference type="Pfam" id="PF10531"/>
    </source>
</evidence>
<accession>A0A2P5P744</accession>
<dbReference type="GO" id="GO:0015627">
    <property type="term" value="C:type II protein secretion system complex"/>
    <property type="evidence" value="ECO:0007669"/>
    <property type="project" value="TreeGrafter"/>
</dbReference>
<dbReference type="Pfam" id="PF10531">
    <property type="entry name" value="SLBB"/>
    <property type="match status" value="1"/>
</dbReference>
<dbReference type="SUPFAM" id="SSF47781">
    <property type="entry name" value="RuvA domain 2-like"/>
    <property type="match status" value="1"/>
</dbReference>
<dbReference type="InterPro" id="IPR019554">
    <property type="entry name" value="Soluble_ligand-bd"/>
</dbReference>
<evidence type="ECO:0000313" key="2">
    <source>
        <dbReference type="EMBL" id="PPD58123.1"/>
    </source>
</evidence>
<dbReference type="PANTHER" id="PTHR21180:SF32">
    <property type="entry name" value="ENDONUCLEASE_EXONUCLEASE_PHOSPHATASE FAMILY DOMAIN-CONTAINING PROTEIN 1"/>
    <property type="match status" value="1"/>
</dbReference>
<dbReference type="Proteomes" id="UP000235653">
    <property type="component" value="Unassembled WGS sequence"/>
</dbReference>
<dbReference type="PANTHER" id="PTHR21180">
    <property type="entry name" value="ENDONUCLEASE/EXONUCLEASE/PHOSPHATASE FAMILY DOMAIN-CONTAINING PROTEIN 1"/>
    <property type="match status" value="1"/>
</dbReference>
<proteinExistence type="predicted"/>
<dbReference type="InterPro" id="IPR010994">
    <property type="entry name" value="RuvA_2-like"/>
</dbReference>
<dbReference type="EMBL" id="JQAN02000009">
    <property type="protein sequence ID" value="PPD58123.1"/>
    <property type="molecule type" value="Genomic_DNA"/>
</dbReference>
<keyword evidence="3" id="KW-1185">Reference proteome</keyword>
<organism evidence="2 3">
    <name type="scientific">Dehalogenimonas etheniformans</name>
    <dbReference type="NCBI Taxonomy" id="1536648"/>
    <lineage>
        <taxon>Bacteria</taxon>
        <taxon>Bacillati</taxon>
        <taxon>Chloroflexota</taxon>
        <taxon>Dehalococcoidia</taxon>
        <taxon>Dehalococcoidales</taxon>
        <taxon>Dehalococcoidaceae</taxon>
        <taxon>Dehalogenimonas</taxon>
    </lineage>
</organism>
<dbReference type="OrthoDB" id="9790239at2"/>
<evidence type="ECO:0000313" key="3">
    <source>
        <dbReference type="Proteomes" id="UP000235653"/>
    </source>
</evidence>
<dbReference type="NCBIfam" id="TIGR00426">
    <property type="entry name" value="competence protein ComEA helix-hairpin-helix repeat region"/>
    <property type="match status" value="1"/>
</dbReference>
<feature type="domain" description="Soluble ligand binding" evidence="1">
    <location>
        <begin position="71"/>
        <end position="107"/>
    </location>
</feature>
<dbReference type="GO" id="GO:0015628">
    <property type="term" value="P:protein secretion by the type II secretion system"/>
    <property type="evidence" value="ECO:0007669"/>
    <property type="project" value="TreeGrafter"/>
</dbReference>
<dbReference type="InterPro" id="IPR051675">
    <property type="entry name" value="Endo/Exo/Phosphatase_dom_1"/>
</dbReference>
<dbReference type="SUPFAM" id="SSF142984">
    <property type="entry name" value="Nqo1 middle domain-like"/>
    <property type="match status" value="1"/>
</dbReference>
<reference evidence="2 3" key="1">
    <citation type="journal article" date="2017" name="ISME J.">
        <title>Grape pomace compost harbors organohalide-respiring Dehalogenimonas species with novel reductive dehalogenase genes.</title>
        <authorList>
            <person name="Yang Y."/>
            <person name="Higgins S.A."/>
            <person name="Yan J."/>
            <person name="Simsir B."/>
            <person name="Chourey K."/>
            <person name="Iyer R."/>
            <person name="Hettich R.L."/>
            <person name="Baldwin B."/>
            <person name="Ogles D.M."/>
            <person name="Loffler F.E."/>
        </authorList>
    </citation>
    <scope>NUCLEOTIDE SEQUENCE [LARGE SCALE GENOMIC DNA]</scope>
    <source>
        <strain evidence="2 3">GP</strain>
    </source>
</reference>
<protein>
    <submittedName>
        <fullName evidence="2">Competence protein ComEA</fullName>
    </submittedName>
</protein>
<dbReference type="Pfam" id="PF12836">
    <property type="entry name" value="HHH_3"/>
    <property type="match status" value="1"/>
</dbReference>